<name>A0A090EBG1_MESPL</name>
<evidence type="ECO:0000313" key="3">
    <source>
        <dbReference type="Proteomes" id="UP000045285"/>
    </source>
</evidence>
<dbReference type="Proteomes" id="UP000046122">
    <property type="component" value="Unassembled WGS sequence"/>
</dbReference>
<sequence length="43" mass="5366">MHWLHGSFRLTKTTLFPPWFKDQQNWANKSNFFMWSNYQLIMS</sequence>
<gene>
    <name evidence="1" type="ORF">MPL3356_630001</name>
    <name evidence="2" type="ORF">MPL3365_440001</name>
</gene>
<keyword evidence="3" id="KW-1185">Reference proteome</keyword>
<evidence type="ECO:0000313" key="4">
    <source>
        <dbReference type="Proteomes" id="UP000046122"/>
    </source>
</evidence>
<protein>
    <submittedName>
        <fullName evidence="1">Uncharacterized protein</fullName>
    </submittedName>
</protein>
<evidence type="ECO:0000313" key="2">
    <source>
        <dbReference type="EMBL" id="CDX60805.1"/>
    </source>
</evidence>
<dbReference type="EMBL" id="CCNE01000039">
    <property type="protein sequence ID" value="CDX60805.1"/>
    <property type="molecule type" value="Genomic_DNA"/>
</dbReference>
<dbReference type="AlphaFoldDB" id="A0A090EBG1"/>
<accession>A0A090EBG1</accession>
<reference evidence="1 4" key="2">
    <citation type="submission" date="2014-08" db="EMBL/GenBank/DDBJ databases">
        <authorList>
            <person name="Moulin Lionel"/>
        </authorList>
    </citation>
    <scope>NUCLEOTIDE SEQUENCE [LARGE SCALE GENOMIC DNA]</scope>
</reference>
<reference evidence="3" key="1">
    <citation type="submission" date="2014-08" db="EMBL/GenBank/DDBJ databases">
        <authorList>
            <person name="Moulin L."/>
        </authorList>
    </citation>
    <scope>NUCLEOTIDE SEQUENCE [LARGE SCALE GENOMIC DNA]</scope>
</reference>
<dbReference type="EMBL" id="CCMZ01000060">
    <property type="protein sequence ID" value="CDX27336.1"/>
    <property type="molecule type" value="Genomic_DNA"/>
</dbReference>
<proteinExistence type="predicted"/>
<organism evidence="1 3">
    <name type="scientific">Mesorhizobium plurifarium</name>
    <dbReference type="NCBI Taxonomy" id="69974"/>
    <lineage>
        <taxon>Bacteria</taxon>
        <taxon>Pseudomonadati</taxon>
        <taxon>Pseudomonadota</taxon>
        <taxon>Alphaproteobacteria</taxon>
        <taxon>Hyphomicrobiales</taxon>
        <taxon>Phyllobacteriaceae</taxon>
        <taxon>Mesorhizobium</taxon>
    </lineage>
</organism>
<dbReference type="Proteomes" id="UP000045285">
    <property type="component" value="Unassembled WGS sequence"/>
</dbReference>
<evidence type="ECO:0000313" key="1">
    <source>
        <dbReference type="EMBL" id="CDX27336.1"/>
    </source>
</evidence>